<keyword evidence="12" id="KW-1185">Reference proteome</keyword>
<proteinExistence type="inferred from homology"/>
<dbReference type="OrthoDB" id="56768at2"/>
<keyword evidence="4" id="KW-0862">Zinc</keyword>
<dbReference type="RefSeq" id="WP_154547558.1">
    <property type="nucleotide sequence ID" value="NZ_VUMX01000005.1"/>
</dbReference>
<evidence type="ECO:0000259" key="10">
    <source>
        <dbReference type="Pfam" id="PF12323"/>
    </source>
</evidence>
<dbReference type="GO" id="GO:0046872">
    <property type="term" value="F:metal ion binding"/>
    <property type="evidence" value="ECO:0007669"/>
    <property type="project" value="UniProtKB-KW"/>
</dbReference>
<dbReference type="InterPro" id="IPR010095">
    <property type="entry name" value="Cas12f1-like_TNB"/>
</dbReference>
<feature type="domain" description="Transposase putative helix-turn-helix" evidence="10">
    <location>
        <begin position="1"/>
        <end position="43"/>
    </location>
</feature>
<protein>
    <submittedName>
        <fullName evidence="11">IS200/IS605 family element transposase accessory protein TnpB</fullName>
    </submittedName>
</protein>
<evidence type="ECO:0000256" key="3">
    <source>
        <dbReference type="ARBA" id="ARBA00022723"/>
    </source>
</evidence>
<sequence length="435" mass="50591">MRTQTRVYKLQLNEEQKRLFIELCGYRRWAWNHALDIWNDMYEVRRLMADYTEKVKIVKEAAKTHDEVRRVIREIDRNSPGAKANPSPSWQRVRNELNSDKETDAWRLAYPAHLANLAVQDLGNAWKNFFDKAQPNWGKPKYKSRKAPRQGFKSDQSKIEGQILKLECPQGRKDWPLGRIRLNEPVLSDDFSVISYFTEAGNYYAAIPFQVEDIKQPAKTGKATAVDVNVGHFDYTEGRVNVLPKRLDKIYKKIKHYQRQLARKRIQNGKAAYNSKNYLKTRAKLQACYRKAGNIQNDLIQKFTTELVRDYDMIVIENLSVKGMLMSHVASKGVHRSMFGKFKQILTYKCDWYSKELILANKLYPSTQRCAACGNVKKGDDKITLYGNKKHGTKHNEYVCYNKKCPNYNKVVDRDKNAMLSLLALAEHPELNKAL</sequence>
<keyword evidence="6" id="KW-0233">DNA recombination</keyword>
<evidence type="ECO:0000313" key="11">
    <source>
        <dbReference type="EMBL" id="MST86611.1"/>
    </source>
</evidence>
<gene>
    <name evidence="11" type="ORF">FYJ62_02885</name>
</gene>
<accession>A0A6A8MCE3</accession>
<dbReference type="Pfam" id="PF12323">
    <property type="entry name" value="HTH_OrfB_IS605"/>
    <property type="match status" value="1"/>
</dbReference>
<reference evidence="11 12" key="1">
    <citation type="submission" date="2019-08" db="EMBL/GenBank/DDBJ databases">
        <title>In-depth cultivation of the pig gut microbiome towards novel bacterial diversity and tailored functional studies.</title>
        <authorList>
            <person name="Wylensek D."/>
            <person name="Hitch T.C.A."/>
            <person name="Clavel T."/>
        </authorList>
    </citation>
    <scope>NUCLEOTIDE SEQUENCE [LARGE SCALE GENOMIC DNA]</scope>
    <source>
        <strain evidence="11 12">Bifido-178-WT-2B</strain>
    </source>
</reference>
<organism evidence="11 12">
    <name type="scientific">Lactobacillus porci</name>
    <dbReference type="NCBI Taxonomy" id="2012477"/>
    <lineage>
        <taxon>Bacteria</taxon>
        <taxon>Bacillati</taxon>
        <taxon>Bacillota</taxon>
        <taxon>Bacilli</taxon>
        <taxon>Lactobacillales</taxon>
        <taxon>Lactobacillaceae</taxon>
        <taxon>Lactobacillus</taxon>
    </lineage>
</organism>
<dbReference type="EMBL" id="VUMX01000005">
    <property type="protein sequence ID" value="MST86611.1"/>
    <property type="molecule type" value="Genomic_DNA"/>
</dbReference>
<dbReference type="Pfam" id="PF07282">
    <property type="entry name" value="Cas12f1-like_TNB"/>
    <property type="match status" value="1"/>
</dbReference>
<dbReference type="InterPro" id="IPR001959">
    <property type="entry name" value="Transposase"/>
</dbReference>
<dbReference type="Proteomes" id="UP000438120">
    <property type="component" value="Unassembled WGS sequence"/>
</dbReference>
<keyword evidence="5" id="KW-0238">DNA-binding</keyword>
<keyword evidence="2" id="KW-0815">Transposition</keyword>
<feature type="region of interest" description="Disordered" evidence="7">
    <location>
        <begin position="73"/>
        <end position="92"/>
    </location>
</feature>
<evidence type="ECO:0000313" key="12">
    <source>
        <dbReference type="Proteomes" id="UP000438120"/>
    </source>
</evidence>
<evidence type="ECO:0000259" key="8">
    <source>
        <dbReference type="Pfam" id="PF01385"/>
    </source>
</evidence>
<name>A0A6A8MCE3_9LACO</name>
<dbReference type="GO" id="GO:0032196">
    <property type="term" value="P:transposition"/>
    <property type="evidence" value="ECO:0007669"/>
    <property type="project" value="UniProtKB-KW"/>
</dbReference>
<evidence type="ECO:0000256" key="7">
    <source>
        <dbReference type="SAM" id="MobiDB-lite"/>
    </source>
</evidence>
<keyword evidence="3" id="KW-0479">Metal-binding</keyword>
<dbReference type="GO" id="GO:0006310">
    <property type="term" value="P:DNA recombination"/>
    <property type="evidence" value="ECO:0007669"/>
    <property type="project" value="UniProtKB-KW"/>
</dbReference>
<dbReference type="NCBIfam" id="TIGR01766">
    <property type="entry name" value="IS200/IS605 family accessory protein TnpB-like domain"/>
    <property type="match status" value="1"/>
</dbReference>
<evidence type="ECO:0000256" key="6">
    <source>
        <dbReference type="ARBA" id="ARBA00023172"/>
    </source>
</evidence>
<comment type="similarity">
    <text evidence="1">In the C-terminal section; belongs to the transposase 35 family.</text>
</comment>
<evidence type="ECO:0000256" key="1">
    <source>
        <dbReference type="ARBA" id="ARBA00008761"/>
    </source>
</evidence>
<evidence type="ECO:0000259" key="9">
    <source>
        <dbReference type="Pfam" id="PF07282"/>
    </source>
</evidence>
<dbReference type="AlphaFoldDB" id="A0A6A8MCE3"/>
<dbReference type="GO" id="GO:0003677">
    <property type="term" value="F:DNA binding"/>
    <property type="evidence" value="ECO:0007669"/>
    <property type="project" value="UniProtKB-KW"/>
</dbReference>
<dbReference type="Pfam" id="PF01385">
    <property type="entry name" value="OrfB_IS605"/>
    <property type="match status" value="1"/>
</dbReference>
<feature type="domain" description="Cas12f1-like TNB" evidence="9">
    <location>
        <begin position="339"/>
        <end position="418"/>
    </location>
</feature>
<dbReference type="InterPro" id="IPR021027">
    <property type="entry name" value="Transposase_put_HTH"/>
</dbReference>
<evidence type="ECO:0000256" key="2">
    <source>
        <dbReference type="ARBA" id="ARBA00022578"/>
    </source>
</evidence>
<evidence type="ECO:0000256" key="4">
    <source>
        <dbReference type="ARBA" id="ARBA00022833"/>
    </source>
</evidence>
<comment type="caution">
    <text evidence="11">The sequence shown here is derived from an EMBL/GenBank/DDBJ whole genome shotgun (WGS) entry which is preliminary data.</text>
</comment>
<evidence type="ECO:0000256" key="5">
    <source>
        <dbReference type="ARBA" id="ARBA00023125"/>
    </source>
</evidence>
<feature type="domain" description="Probable transposase IS891/IS1136/IS1341" evidence="8">
    <location>
        <begin position="207"/>
        <end position="325"/>
    </location>
</feature>
<dbReference type="NCBIfam" id="NF040570">
    <property type="entry name" value="guided_TnpB"/>
    <property type="match status" value="1"/>
</dbReference>